<evidence type="ECO:0000313" key="4">
    <source>
        <dbReference type="EMBL" id="ARF69533.1"/>
    </source>
</evidence>
<dbReference type="PANTHER" id="PTHR37829:SF3">
    <property type="entry name" value="PROTEIN JAYE-RELATED"/>
    <property type="match status" value="1"/>
</dbReference>
<reference evidence="4 5" key="1">
    <citation type="submission" date="2017-03" db="EMBL/GenBank/DDBJ databases">
        <title>Paenibacillus larvae genome sequencing.</title>
        <authorList>
            <person name="Dingman D.W."/>
        </authorList>
    </citation>
    <scope>NUCLEOTIDE SEQUENCE [LARGE SCALE GENOMIC DNA]</scope>
    <source>
        <strain evidence="4 5">SAG 10367</strain>
    </source>
</reference>
<dbReference type="AlphaFoldDB" id="A0A1V0UWD6"/>
<feature type="domain" description="Baseplate J-like central" evidence="2">
    <location>
        <begin position="182"/>
        <end position="262"/>
    </location>
</feature>
<evidence type="ECO:0000259" key="2">
    <source>
        <dbReference type="Pfam" id="PF26078"/>
    </source>
</evidence>
<gene>
    <name evidence="4" type="ORF">B7C51_19470</name>
</gene>
<dbReference type="InterPro" id="IPR058531">
    <property type="entry name" value="Baseplate_J_M"/>
</dbReference>
<accession>A0A1V0UWD6</accession>
<protein>
    <submittedName>
        <fullName evidence="4">Phage tail protein</fullName>
    </submittedName>
</protein>
<dbReference type="InterPro" id="IPR058530">
    <property type="entry name" value="Baseplate_J-like_C"/>
</dbReference>
<evidence type="ECO:0000313" key="5">
    <source>
        <dbReference type="Proteomes" id="UP000192727"/>
    </source>
</evidence>
<comment type="similarity">
    <text evidence="1">Belongs to the Mu gp47/PBSX XkdT family.</text>
</comment>
<dbReference type="EMBL" id="CP020557">
    <property type="protein sequence ID" value="ARF69533.1"/>
    <property type="molecule type" value="Genomic_DNA"/>
</dbReference>
<dbReference type="PANTHER" id="PTHR37829">
    <property type="entry name" value="PHAGE-LIKE ELEMENT PBSX PROTEIN XKDT"/>
    <property type="match status" value="1"/>
</dbReference>
<dbReference type="RefSeq" id="WP_083041131.1">
    <property type="nucleotide sequence ID" value="NZ_CP020557.1"/>
</dbReference>
<evidence type="ECO:0000259" key="3">
    <source>
        <dbReference type="Pfam" id="PF26079"/>
    </source>
</evidence>
<sequence length="358" mass="39279">MYEEQTFEAIMKRMLDRVSGDVDKREGSVIYDALAPIAFSLAEAYADLDINWKLSSASTASGEYLEWNTSDFGVTREPATRAKRKGVFEDKNSQPKDIPIGSRFSIEMVTYKAIKKLAIGEYILESEVPGEIGNKHFGKLLPIDFIEGLAKAEITEILVPGEDEEDDERLRKRYFDQLNEKPFGGNIPDYQRKLKSIRGVGGVKVFPAWKGGGTVKCTIIASDFNPPSPQLVEDIQTQMDPVENAGKGIGWAPIGHSVTIAAVSAVTVSTQTTVVLDKGVTIGQVQADIEAAVQEYLLALRKNWENEEKLIIRESQVESRILNVQGIADVFGTQLNGAAGNLELGIEEVPLFGGVQIV</sequence>
<dbReference type="InterPro" id="IPR052399">
    <property type="entry name" value="Phage_Baseplate_Assmbl_Protein"/>
</dbReference>
<dbReference type="Pfam" id="PF26079">
    <property type="entry name" value="Baseplate_J_C"/>
    <property type="match status" value="1"/>
</dbReference>
<dbReference type="Proteomes" id="UP000192727">
    <property type="component" value="Chromosome"/>
</dbReference>
<organism evidence="4 5">
    <name type="scientific">Paenibacillus larvae subsp. pulvifaciens</name>
    <dbReference type="NCBI Taxonomy" id="1477"/>
    <lineage>
        <taxon>Bacteria</taxon>
        <taxon>Bacillati</taxon>
        <taxon>Bacillota</taxon>
        <taxon>Bacilli</taxon>
        <taxon>Bacillales</taxon>
        <taxon>Paenibacillaceae</taxon>
        <taxon>Paenibacillus</taxon>
    </lineage>
</organism>
<name>A0A1V0UWD6_9BACL</name>
<dbReference type="Pfam" id="PF26078">
    <property type="entry name" value="Baseplate_J_M"/>
    <property type="match status" value="1"/>
</dbReference>
<feature type="domain" description="Baseplate J-like C-terminal" evidence="3">
    <location>
        <begin position="271"/>
        <end position="357"/>
    </location>
</feature>
<proteinExistence type="inferred from homology"/>
<evidence type="ECO:0000256" key="1">
    <source>
        <dbReference type="ARBA" id="ARBA00038087"/>
    </source>
</evidence>